<reference evidence="8 9" key="1">
    <citation type="submission" date="2019-02" db="EMBL/GenBank/DDBJ databases">
        <title>Genome sequencing of the rare red list fungi Hericium alpestre (H. flagellum).</title>
        <authorList>
            <person name="Buettner E."/>
            <person name="Kellner H."/>
        </authorList>
    </citation>
    <scope>NUCLEOTIDE SEQUENCE [LARGE SCALE GENOMIC DNA]</scope>
    <source>
        <strain evidence="8 9">DSM 108284</strain>
    </source>
</reference>
<evidence type="ECO:0000313" key="9">
    <source>
        <dbReference type="Proteomes" id="UP000298061"/>
    </source>
</evidence>
<dbReference type="PANTHER" id="PTHR43791:SF63">
    <property type="entry name" value="HIGH AFFINITY CYSTEINE TRANSPORTER"/>
    <property type="match status" value="1"/>
</dbReference>
<evidence type="ECO:0000313" key="8">
    <source>
        <dbReference type="EMBL" id="TFY78840.1"/>
    </source>
</evidence>
<evidence type="ECO:0000256" key="5">
    <source>
        <dbReference type="ARBA" id="ARBA00023136"/>
    </source>
</evidence>
<feature type="transmembrane region" description="Helical" evidence="7">
    <location>
        <begin position="118"/>
        <end position="138"/>
    </location>
</feature>
<feature type="transmembrane region" description="Helical" evidence="7">
    <location>
        <begin position="343"/>
        <end position="364"/>
    </location>
</feature>
<keyword evidence="2" id="KW-0813">Transport</keyword>
<protein>
    <recommendedName>
        <fullName evidence="10">Major facilitator superfamily (MFS) profile domain-containing protein</fullName>
    </recommendedName>
</protein>
<accession>A0A4Y9ZXD6</accession>
<sequence length="424" mass="46820">MPFSQKSTDASEKAKGSGVDVASGSDEKHPHVPVLDKNTVDAAAVFVATAGAGVDGTIDPQAAARLRADYDPDFRRKIDWHLMPLMCNLMNGVAIIFLGFLGFGVLHIRTGGFMPWQWLTTITGLLTLIVTILFWFFFPDSVTTAWFLTPEERVAAVQRIRVNQAGVENKVWKREQFIETLTDPKTWVFAVFAAVTNLLNSLTNQRQLIVNQFGFNVINTTLIGCVDGLVEIAAIFIAVTVASVWPNGRIYAAVLCFVPALIGTILVSTLAFHIKGGLLVSYWLSIFGFPPFTIFLSWVGMVTAGHTKRTTTNAIVLAAYGLGNAVGPFMWKAKYSPRNHVPWGIFSGVCVASALLLLLARWMLAQENKRRDHEAQLKSSEKGDACDVVYIMGLDADGRKVETQVDRAFLDLTDIQNREYRYPL</sequence>
<dbReference type="Proteomes" id="UP000298061">
    <property type="component" value="Unassembled WGS sequence"/>
</dbReference>
<keyword evidence="9" id="KW-1185">Reference proteome</keyword>
<dbReference type="GO" id="GO:0022857">
    <property type="term" value="F:transmembrane transporter activity"/>
    <property type="evidence" value="ECO:0007669"/>
    <property type="project" value="InterPro"/>
</dbReference>
<keyword evidence="5 7" id="KW-0472">Membrane</keyword>
<evidence type="ECO:0000256" key="3">
    <source>
        <dbReference type="ARBA" id="ARBA00022692"/>
    </source>
</evidence>
<dbReference type="SUPFAM" id="SSF103473">
    <property type="entry name" value="MFS general substrate transporter"/>
    <property type="match status" value="1"/>
</dbReference>
<dbReference type="Gene3D" id="1.20.1250.20">
    <property type="entry name" value="MFS general substrate transporter like domains"/>
    <property type="match status" value="1"/>
</dbReference>
<proteinExistence type="predicted"/>
<keyword evidence="3 7" id="KW-0812">Transmembrane</keyword>
<keyword evidence="4 7" id="KW-1133">Transmembrane helix</keyword>
<name>A0A4Y9ZXD6_9AGAM</name>
<feature type="transmembrane region" description="Helical" evidence="7">
    <location>
        <begin position="82"/>
        <end position="106"/>
    </location>
</feature>
<feature type="region of interest" description="Disordered" evidence="6">
    <location>
        <begin position="1"/>
        <end position="31"/>
    </location>
</feature>
<evidence type="ECO:0008006" key="10">
    <source>
        <dbReference type="Google" id="ProtNLM"/>
    </source>
</evidence>
<dbReference type="Pfam" id="PF07690">
    <property type="entry name" value="MFS_1"/>
    <property type="match status" value="1"/>
</dbReference>
<organism evidence="8 9">
    <name type="scientific">Hericium alpestre</name>
    <dbReference type="NCBI Taxonomy" id="135208"/>
    <lineage>
        <taxon>Eukaryota</taxon>
        <taxon>Fungi</taxon>
        <taxon>Dikarya</taxon>
        <taxon>Basidiomycota</taxon>
        <taxon>Agaricomycotina</taxon>
        <taxon>Agaricomycetes</taxon>
        <taxon>Russulales</taxon>
        <taxon>Hericiaceae</taxon>
        <taxon>Hericium</taxon>
    </lineage>
</organism>
<gene>
    <name evidence="8" type="ORF">EWM64_g5176</name>
</gene>
<dbReference type="GO" id="GO:0016020">
    <property type="term" value="C:membrane"/>
    <property type="evidence" value="ECO:0007669"/>
    <property type="project" value="UniProtKB-SubCell"/>
</dbReference>
<dbReference type="STRING" id="135208.A0A4Y9ZXD6"/>
<dbReference type="PANTHER" id="PTHR43791">
    <property type="entry name" value="PERMEASE-RELATED"/>
    <property type="match status" value="1"/>
</dbReference>
<dbReference type="EMBL" id="SFCI01000606">
    <property type="protein sequence ID" value="TFY78840.1"/>
    <property type="molecule type" value="Genomic_DNA"/>
</dbReference>
<dbReference type="InterPro" id="IPR036259">
    <property type="entry name" value="MFS_trans_sf"/>
</dbReference>
<evidence type="ECO:0000256" key="2">
    <source>
        <dbReference type="ARBA" id="ARBA00022448"/>
    </source>
</evidence>
<feature type="transmembrane region" description="Helical" evidence="7">
    <location>
        <begin position="314"/>
        <end position="331"/>
    </location>
</feature>
<feature type="transmembrane region" description="Helical" evidence="7">
    <location>
        <begin position="252"/>
        <end position="274"/>
    </location>
</feature>
<evidence type="ECO:0000256" key="1">
    <source>
        <dbReference type="ARBA" id="ARBA00004141"/>
    </source>
</evidence>
<comment type="subcellular location">
    <subcellularLocation>
        <location evidence="1">Membrane</location>
        <topology evidence="1">Multi-pass membrane protein</topology>
    </subcellularLocation>
</comment>
<evidence type="ECO:0000256" key="7">
    <source>
        <dbReference type="SAM" id="Phobius"/>
    </source>
</evidence>
<evidence type="ECO:0000256" key="6">
    <source>
        <dbReference type="SAM" id="MobiDB-lite"/>
    </source>
</evidence>
<feature type="transmembrane region" description="Helical" evidence="7">
    <location>
        <begin position="280"/>
        <end position="302"/>
    </location>
</feature>
<feature type="transmembrane region" description="Helical" evidence="7">
    <location>
        <begin position="221"/>
        <end position="245"/>
    </location>
</feature>
<evidence type="ECO:0000256" key="4">
    <source>
        <dbReference type="ARBA" id="ARBA00022989"/>
    </source>
</evidence>
<dbReference type="AlphaFoldDB" id="A0A4Y9ZXD6"/>
<dbReference type="InterPro" id="IPR011701">
    <property type="entry name" value="MFS"/>
</dbReference>
<dbReference type="OrthoDB" id="6730379at2759"/>
<comment type="caution">
    <text evidence="8">The sequence shown here is derived from an EMBL/GenBank/DDBJ whole genome shotgun (WGS) entry which is preliminary data.</text>
</comment>